<keyword evidence="5" id="KW-0862">Zinc</keyword>
<evidence type="ECO:0000256" key="2">
    <source>
        <dbReference type="ARBA" id="ARBA00022723"/>
    </source>
</evidence>
<accession>A0A1V6SX63</accession>
<evidence type="ECO:0000313" key="10">
    <source>
        <dbReference type="Proteomes" id="UP000191285"/>
    </source>
</evidence>
<sequence>MPKETWSATSSRGEKGRALLPPQQEVIQPRETTSSSPPQNSPDRLLKARIPFLLRYYDVNNSVLDLIPALEAGQPKIAHSSVSACHLGEPVSGNLDATGTFLQESGLDEFIPIRRNIIDSNNYVTPDNTINEFPKYQNSDILSQRSRELTQELQPFAICTKSRANLKNAVDQALFSAANIRFFMHLYVQHHHKHCPIIHIPTYQAESASLPLLLATFLGGSMHSYPRDTWSLAVDCIDIAEAYMFSLPVFHADFQHNTILDAEMLKNYEVLKAVIILLQLQIGRNDPHVRRRVRYQRLPVLLHAARSISLLSTRHECRSNASEGSSWDAQLESRLRTAHWIFLLDSEFMISSRVPPITTILESTADLPCNEMKFSGNEPSSISNVPRLPSLREAIDLLMDEAWDESNNLVFGGTGVFGLFVVISGLHQVMFSAIASRTIQQISISIHRALSRWKTLWEEMISQTSNKEEMESAGFMASANEMWFVTKAILQIDPEEYFGKFDGQSLQSFSKLFPSIIEMKNQED</sequence>
<dbReference type="PANTHER" id="PTHR40626:SF1">
    <property type="entry name" value="TRANSCRIPTION FACTOR WITH C2H2 AND ZN(2)-CYS(6) DNA BINDING DOMAIN (EUROFUNG)"/>
    <property type="match status" value="1"/>
</dbReference>
<gene>
    <name evidence="9" type="ORF">PENSTE_c017G04256</name>
</gene>
<dbReference type="InterPro" id="IPR051059">
    <property type="entry name" value="VerF-like"/>
</dbReference>
<name>A0A1V6SX63_9EURO</name>
<dbReference type="GO" id="GO:0000785">
    <property type="term" value="C:chromatin"/>
    <property type="evidence" value="ECO:0007669"/>
    <property type="project" value="TreeGrafter"/>
</dbReference>
<comment type="caution">
    <text evidence="9">The sequence shown here is derived from an EMBL/GenBank/DDBJ whole genome shotgun (WGS) entry which is preliminary data.</text>
</comment>
<dbReference type="GO" id="GO:0008270">
    <property type="term" value="F:zinc ion binding"/>
    <property type="evidence" value="ECO:0007669"/>
    <property type="project" value="UniProtKB-KW"/>
</dbReference>
<organism evidence="9 10">
    <name type="scientific">Penicillium steckii</name>
    <dbReference type="NCBI Taxonomy" id="303698"/>
    <lineage>
        <taxon>Eukaryota</taxon>
        <taxon>Fungi</taxon>
        <taxon>Dikarya</taxon>
        <taxon>Ascomycota</taxon>
        <taxon>Pezizomycotina</taxon>
        <taxon>Eurotiomycetes</taxon>
        <taxon>Eurotiomycetidae</taxon>
        <taxon>Eurotiales</taxon>
        <taxon>Aspergillaceae</taxon>
        <taxon>Penicillium</taxon>
    </lineage>
</organism>
<dbReference type="Proteomes" id="UP000191285">
    <property type="component" value="Unassembled WGS sequence"/>
</dbReference>
<evidence type="ECO:0000256" key="6">
    <source>
        <dbReference type="ARBA" id="ARBA00023242"/>
    </source>
</evidence>
<dbReference type="EMBL" id="MLKD01000017">
    <property type="protein sequence ID" value="OQE18597.1"/>
    <property type="molecule type" value="Genomic_DNA"/>
</dbReference>
<feature type="domain" description="Xylanolytic transcriptional activator regulatory" evidence="8">
    <location>
        <begin position="184"/>
        <end position="454"/>
    </location>
</feature>
<dbReference type="Pfam" id="PF04082">
    <property type="entry name" value="Fungal_trans"/>
    <property type="match status" value="1"/>
</dbReference>
<keyword evidence="6" id="KW-0539">Nucleus</keyword>
<feature type="region of interest" description="Disordered" evidence="7">
    <location>
        <begin position="1"/>
        <end position="44"/>
    </location>
</feature>
<dbReference type="CDD" id="cd12148">
    <property type="entry name" value="fungal_TF_MHR"/>
    <property type="match status" value="1"/>
</dbReference>
<keyword evidence="2" id="KW-0479">Metal-binding</keyword>
<evidence type="ECO:0000256" key="1">
    <source>
        <dbReference type="ARBA" id="ARBA00004123"/>
    </source>
</evidence>
<feature type="compositionally biased region" description="Polar residues" evidence="7">
    <location>
        <begin position="1"/>
        <end position="11"/>
    </location>
</feature>
<keyword evidence="3" id="KW-0677">Repeat</keyword>
<evidence type="ECO:0000313" key="9">
    <source>
        <dbReference type="EMBL" id="OQE18597.1"/>
    </source>
</evidence>
<dbReference type="AlphaFoldDB" id="A0A1V6SX63"/>
<dbReference type="GO" id="GO:0005634">
    <property type="term" value="C:nucleus"/>
    <property type="evidence" value="ECO:0007669"/>
    <property type="project" value="UniProtKB-SubCell"/>
</dbReference>
<protein>
    <recommendedName>
        <fullName evidence="8">Xylanolytic transcriptional activator regulatory domain-containing protein</fullName>
    </recommendedName>
</protein>
<keyword evidence="10" id="KW-1185">Reference proteome</keyword>
<dbReference type="GO" id="GO:0000981">
    <property type="term" value="F:DNA-binding transcription factor activity, RNA polymerase II-specific"/>
    <property type="evidence" value="ECO:0007669"/>
    <property type="project" value="InterPro"/>
</dbReference>
<dbReference type="GO" id="GO:0006351">
    <property type="term" value="P:DNA-templated transcription"/>
    <property type="evidence" value="ECO:0007669"/>
    <property type="project" value="InterPro"/>
</dbReference>
<evidence type="ECO:0000259" key="8">
    <source>
        <dbReference type="Pfam" id="PF04082"/>
    </source>
</evidence>
<dbReference type="STRING" id="303698.A0A1V6SX63"/>
<dbReference type="OrthoDB" id="654211at2759"/>
<feature type="compositionally biased region" description="Polar residues" evidence="7">
    <location>
        <begin position="30"/>
        <end position="42"/>
    </location>
</feature>
<evidence type="ECO:0000256" key="5">
    <source>
        <dbReference type="ARBA" id="ARBA00022833"/>
    </source>
</evidence>
<evidence type="ECO:0000256" key="3">
    <source>
        <dbReference type="ARBA" id="ARBA00022737"/>
    </source>
</evidence>
<keyword evidence="4" id="KW-0863">Zinc-finger</keyword>
<dbReference type="PANTHER" id="PTHR40626">
    <property type="entry name" value="MIP31509P"/>
    <property type="match status" value="1"/>
</dbReference>
<comment type="subcellular location">
    <subcellularLocation>
        <location evidence="1">Nucleus</location>
    </subcellularLocation>
</comment>
<evidence type="ECO:0000256" key="7">
    <source>
        <dbReference type="SAM" id="MobiDB-lite"/>
    </source>
</evidence>
<dbReference type="GO" id="GO:0000978">
    <property type="term" value="F:RNA polymerase II cis-regulatory region sequence-specific DNA binding"/>
    <property type="evidence" value="ECO:0007669"/>
    <property type="project" value="InterPro"/>
</dbReference>
<proteinExistence type="predicted"/>
<evidence type="ECO:0000256" key="4">
    <source>
        <dbReference type="ARBA" id="ARBA00022771"/>
    </source>
</evidence>
<dbReference type="InterPro" id="IPR007219">
    <property type="entry name" value="XnlR_reg_dom"/>
</dbReference>
<reference evidence="10" key="1">
    <citation type="journal article" date="2017" name="Nat. Microbiol.">
        <title>Global analysis of biosynthetic gene clusters reveals vast potential of secondary metabolite production in Penicillium species.</title>
        <authorList>
            <person name="Nielsen J.C."/>
            <person name="Grijseels S."/>
            <person name="Prigent S."/>
            <person name="Ji B."/>
            <person name="Dainat J."/>
            <person name="Nielsen K.F."/>
            <person name="Frisvad J.C."/>
            <person name="Workman M."/>
            <person name="Nielsen J."/>
        </authorList>
    </citation>
    <scope>NUCLEOTIDE SEQUENCE [LARGE SCALE GENOMIC DNA]</scope>
    <source>
        <strain evidence="10">IBT 24891</strain>
    </source>
</reference>